<evidence type="ECO:0000313" key="9">
    <source>
        <dbReference type="EnsemblMetazoa" id="CLYHEMP000650.1"/>
    </source>
</evidence>
<evidence type="ECO:0000256" key="3">
    <source>
        <dbReference type="ARBA" id="ARBA00022989"/>
    </source>
</evidence>
<keyword evidence="3 7" id="KW-1133">Transmembrane helix</keyword>
<evidence type="ECO:0000256" key="4">
    <source>
        <dbReference type="ARBA" id="ARBA00023136"/>
    </source>
</evidence>
<evidence type="ECO:0000259" key="8">
    <source>
        <dbReference type="PROSITE" id="PS51225"/>
    </source>
</evidence>
<accession>A0A7M5WI34</accession>
<evidence type="ECO:0000256" key="6">
    <source>
        <dbReference type="SAM" id="MobiDB-lite"/>
    </source>
</evidence>
<feature type="transmembrane region" description="Helical" evidence="7">
    <location>
        <begin position="130"/>
        <end position="151"/>
    </location>
</feature>
<dbReference type="AlphaFoldDB" id="A0A7M5WI34"/>
<dbReference type="RefSeq" id="XP_066912984.1">
    <property type="nucleotide sequence ID" value="XM_067056883.1"/>
</dbReference>
<keyword evidence="10" id="KW-1185">Reference proteome</keyword>
<name>A0A7M5WI34_9CNID</name>
<feature type="domain" description="MARVEL" evidence="8">
    <location>
        <begin position="55"/>
        <end position="197"/>
    </location>
</feature>
<dbReference type="EnsemblMetazoa" id="CLYHEMT000650.1">
    <property type="protein sequence ID" value="CLYHEMP000650.1"/>
    <property type="gene ID" value="CLYHEMG000650"/>
</dbReference>
<dbReference type="GO" id="GO:0016020">
    <property type="term" value="C:membrane"/>
    <property type="evidence" value="ECO:0007669"/>
    <property type="project" value="UniProtKB-SubCell"/>
</dbReference>
<evidence type="ECO:0000256" key="1">
    <source>
        <dbReference type="ARBA" id="ARBA00004141"/>
    </source>
</evidence>
<proteinExistence type="predicted"/>
<dbReference type="InterPro" id="IPR008253">
    <property type="entry name" value="Marvel"/>
</dbReference>
<keyword evidence="4 5" id="KW-0472">Membrane</keyword>
<evidence type="ECO:0000256" key="2">
    <source>
        <dbReference type="ARBA" id="ARBA00022692"/>
    </source>
</evidence>
<keyword evidence="2 5" id="KW-0812">Transmembrane</keyword>
<feature type="transmembrane region" description="Helical" evidence="7">
    <location>
        <begin position="101"/>
        <end position="123"/>
    </location>
</feature>
<feature type="compositionally biased region" description="Low complexity" evidence="6">
    <location>
        <begin position="10"/>
        <end position="24"/>
    </location>
</feature>
<reference evidence="9" key="1">
    <citation type="submission" date="2021-01" db="UniProtKB">
        <authorList>
            <consortium name="EnsemblMetazoa"/>
        </authorList>
    </citation>
    <scope>IDENTIFICATION</scope>
</reference>
<dbReference type="GeneID" id="136800262"/>
<dbReference type="Proteomes" id="UP000594262">
    <property type="component" value="Unplaced"/>
</dbReference>
<feature type="region of interest" description="Disordered" evidence="6">
    <location>
        <begin position="1"/>
        <end position="38"/>
    </location>
</feature>
<feature type="transmembrane region" description="Helical" evidence="7">
    <location>
        <begin position="62"/>
        <end position="81"/>
    </location>
</feature>
<protein>
    <recommendedName>
        <fullName evidence="8">MARVEL domain-containing protein</fullName>
    </recommendedName>
</protein>
<feature type="transmembrane region" description="Helical" evidence="7">
    <location>
        <begin position="171"/>
        <end position="195"/>
    </location>
</feature>
<dbReference type="PROSITE" id="PS51225">
    <property type="entry name" value="MARVEL"/>
    <property type="match status" value="1"/>
</dbReference>
<comment type="subcellular location">
    <subcellularLocation>
        <location evidence="1">Membrane</location>
        <topology evidence="1">Multi-pass membrane protein</topology>
    </subcellularLocation>
</comment>
<sequence>MMEGQFDEPYSSSYSANNNSGGAAPVDPLPPSGSASNNGSNGDGIVRGPAFDIQNLNNPTGLLSFVNVIVLFLASCIMGGWRGEVFGPLWMLTFNDGSTFFLVSTLIPFFLLIALILLMVFGFKEYFRPSLFALVIFVNCAFWGFLLLISSGLVMGKSNYLPCDHWYCSHLLAAGAFGFLGVVLFIVEGVFNFLIWRRER</sequence>
<evidence type="ECO:0000256" key="5">
    <source>
        <dbReference type="PROSITE-ProRule" id="PRU00581"/>
    </source>
</evidence>
<evidence type="ECO:0000256" key="7">
    <source>
        <dbReference type="SAM" id="Phobius"/>
    </source>
</evidence>
<evidence type="ECO:0000313" key="10">
    <source>
        <dbReference type="Proteomes" id="UP000594262"/>
    </source>
</evidence>
<organism evidence="9 10">
    <name type="scientific">Clytia hemisphaerica</name>
    <dbReference type="NCBI Taxonomy" id="252671"/>
    <lineage>
        <taxon>Eukaryota</taxon>
        <taxon>Metazoa</taxon>
        <taxon>Cnidaria</taxon>
        <taxon>Hydrozoa</taxon>
        <taxon>Hydroidolina</taxon>
        <taxon>Leptothecata</taxon>
        <taxon>Obeliida</taxon>
        <taxon>Clytiidae</taxon>
        <taxon>Clytia</taxon>
    </lineage>
</organism>